<evidence type="ECO:0008006" key="6">
    <source>
        <dbReference type="Google" id="ProtNLM"/>
    </source>
</evidence>
<reference evidence="4" key="1">
    <citation type="submission" date="2020-09" db="EMBL/GenBank/DDBJ databases">
        <authorList>
            <person name="Kikuchi T."/>
        </authorList>
    </citation>
    <scope>NUCLEOTIDE SEQUENCE</scope>
    <source>
        <strain evidence="4">SH1</strain>
    </source>
</reference>
<dbReference type="EMBL" id="CAJFDH010000002">
    <property type="protein sequence ID" value="CAD5212478.1"/>
    <property type="molecule type" value="Genomic_DNA"/>
</dbReference>
<evidence type="ECO:0000256" key="2">
    <source>
        <dbReference type="ARBA" id="ARBA00011695"/>
    </source>
</evidence>
<dbReference type="Gene3D" id="1.10.287.370">
    <property type="match status" value="1"/>
</dbReference>
<proteinExistence type="inferred from homology"/>
<sequence length="117" mass="13874">MAANLPPKEQQKIVEGFKVLRENQQVILAEIRRYTHELREVKSVLAALGRWDNTSRKFYYRCVDALLEYDGPSMEKKLKEVIVELEEKIKEGEENLKLKAVELRDYTEKHKIRFVPQ</sequence>
<name>A0A811KAW6_9BILA</name>
<dbReference type="EMBL" id="CAJFCW020000002">
    <property type="protein sequence ID" value="CAG9096233.1"/>
    <property type="molecule type" value="Genomic_DNA"/>
</dbReference>
<protein>
    <recommendedName>
        <fullName evidence="6">Prefoldin subunit 2</fullName>
    </recommendedName>
</protein>
<accession>A0A811KAW6</accession>
<comment type="caution">
    <text evidence="4">The sequence shown here is derived from an EMBL/GenBank/DDBJ whole genome shotgun (WGS) entry which is preliminary data.</text>
</comment>
<evidence type="ECO:0000256" key="3">
    <source>
        <dbReference type="SAM" id="Coils"/>
    </source>
</evidence>
<evidence type="ECO:0000313" key="5">
    <source>
        <dbReference type="Proteomes" id="UP000614601"/>
    </source>
</evidence>
<dbReference type="GO" id="GO:0016272">
    <property type="term" value="C:prefoldin complex"/>
    <property type="evidence" value="ECO:0007669"/>
    <property type="project" value="InterPro"/>
</dbReference>
<keyword evidence="5" id="KW-1185">Reference proteome</keyword>
<gene>
    <name evidence="4" type="ORF">BOKJ2_LOCUS4279</name>
</gene>
<dbReference type="OrthoDB" id="29646at2759"/>
<feature type="coiled-coil region" evidence="3">
    <location>
        <begin position="75"/>
        <end position="102"/>
    </location>
</feature>
<evidence type="ECO:0000313" key="4">
    <source>
        <dbReference type="EMBL" id="CAD5212478.1"/>
    </source>
</evidence>
<dbReference type="GO" id="GO:0006457">
    <property type="term" value="P:protein folding"/>
    <property type="evidence" value="ECO:0007669"/>
    <property type="project" value="InterPro"/>
</dbReference>
<keyword evidence="3" id="KW-0175">Coiled coil</keyword>
<dbReference type="SUPFAM" id="SSF46579">
    <property type="entry name" value="Prefoldin"/>
    <property type="match status" value="1"/>
</dbReference>
<comment type="similarity">
    <text evidence="1">Belongs to the prefoldin subunit beta family.</text>
</comment>
<dbReference type="Proteomes" id="UP000783686">
    <property type="component" value="Unassembled WGS sequence"/>
</dbReference>
<evidence type="ECO:0000256" key="1">
    <source>
        <dbReference type="ARBA" id="ARBA00008045"/>
    </source>
</evidence>
<dbReference type="GO" id="GO:0051082">
    <property type="term" value="F:unfolded protein binding"/>
    <property type="evidence" value="ECO:0007669"/>
    <property type="project" value="InterPro"/>
</dbReference>
<dbReference type="AlphaFoldDB" id="A0A811KAW6"/>
<dbReference type="InterPro" id="IPR002777">
    <property type="entry name" value="PFD_beta-like"/>
</dbReference>
<dbReference type="Proteomes" id="UP000614601">
    <property type="component" value="Unassembled WGS sequence"/>
</dbReference>
<dbReference type="Pfam" id="PF01920">
    <property type="entry name" value="Prefoldin_2"/>
    <property type="match status" value="1"/>
</dbReference>
<organism evidence="4 5">
    <name type="scientific">Bursaphelenchus okinawaensis</name>
    <dbReference type="NCBI Taxonomy" id="465554"/>
    <lineage>
        <taxon>Eukaryota</taxon>
        <taxon>Metazoa</taxon>
        <taxon>Ecdysozoa</taxon>
        <taxon>Nematoda</taxon>
        <taxon>Chromadorea</taxon>
        <taxon>Rhabditida</taxon>
        <taxon>Tylenchina</taxon>
        <taxon>Tylenchomorpha</taxon>
        <taxon>Aphelenchoidea</taxon>
        <taxon>Aphelenchoididae</taxon>
        <taxon>Bursaphelenchus</taxon>
    </lineage>
</organism>
<dbReference type="InterPro" id="IPR009053">
    <property type="entry name" value="Prefoldin"/>
</dbReference>
<comment type="subunit">
    <text evidence="2">Heterohexamer of two PFD-alpha type and four PFD-beta type subunits.</text>
</comment>